<dbReference type="AlphaFoldDB" id="A0A226Q6R4"/>
<dbReference type="InterPro" id="IPR052901">
    <property type="entry name" value="Bact_TGase-like"/>
</dbReference>
<dbReference type="SUPFAM" id="SSF54001">
    <property type="entry name" value="Cysteine proteinases"/>
    <property type="match status" value="1"/>
</dbReference>
<comment type="caution">
    <text evidence="1">The sequence shown here is derived from an EMBL/GenBank/DDBJ whole genome shotgun (WGS) entry which is preliminary data.</text>
</comment>
<name>A0A226Q6R4_9BACL</name>
<dbReference type="EMBL" id="NEWK01000002">
    <property type="protein sequence ID" value="OXB87132.1"/>
    <property type="molecule type" value="Genomic_DNA"/>
</dbReference>
<dbReference type="PANTHER" id="PTHR42736:SF1">
    <property type="entry name" value="PROTEIN-GLUTAMINE GAMMA-GLUTAMYLTRANSFERASE"/>
    <property type="match status" value="1"/>
</dbReference>
<dbReference type="Pfam" id="PF13559">
    <property type="entry name" value="DUF4129"/>
    <property type="match status" value="1"/>
</dbReference>
<dbReference type="RefSeq" id="WP_047752380.1">
    <property type="nucleotide sequence ID" value="NZ_CP018058.1"/>
</dbReference>
<proteinExistence type="predicted"/>
<dbReference type="PANTHER" id="PTHR42736">
    <property type="entry name" value="PROTEIN-GLUTAMINE GAMMA-GLUTAMYLTRANSFERASE"/>
    <property type="match status" value="1"/>
</dbReference>
<evidence type="ECO:0000313" key="1">
    <source>
        <dbReference type="EMBL" id="OXB87132.1"/>
    </source>
</evidence>
<dbReference type="Proteomes" id="UP000198378">
    <property type="component" value="Unassembled WGS sequence"/>
</dbReference>
<dbReference type="InterPro" id="IPR002931">
    <property type="entry name" value="Transglutaminase-like"/>
</dbReference>
<keyword evidence="2" id="KW-1185">Reference proteome</keyword>
<dbReference type="Gene3D" id="3.10.620.30">
    <property type="match status" value="1"/>
</dbReference>
<dbReference type="SMART" id="SM00460">
    <property type="entry name" value="TGc"/>
    <property type="match status" value="1"/>
</dbReference>
<dbReference type="Pfam" id="PF01841">
    <property type="entry name" value="Transglut_core"/>
    <property type="match status" value="1"/>
</dbReference>
<gene>
    <name evidence="1" type="ORF">B9L19_17070</name>
</gene>
<dbReference type="KEGG" id="gtm:GT3921_00050"/>
<dbReference type="InterPro" id="IPR025403">
    <property type="entry name" value="TgpA-like_C"/>
</dbReference>
<dbReference type="KEGG" id="gtm:GT3921_18210"/>
<protein>
    <submittedName>
        <fullName evidence="1">Transglutaminase</fullName>
    </submittedName>
</protein>
<reference evidence="1 2" key="1">
    <citation type="submission" date="2017-05" db="EMBL/GenBank/DDBJ databases">
        <title>The genome sequence of Geobacillus thermocatenulatus DSM 730.</title>
        <authorList>
            <person name="Ramaloko W.T."/>
            <person name="Koen N."/>
            <person name="Polliack S."/>
            <person name="Aliyu H."/>
            <person name="Lebre P."/>
            <person name="Mohr T."/>
            <person name="Oswald F."/>
            <person name="Zwick M."/>
            <person name="Neumann A."/>
            <person name="Syldatk C."/>
            <person name="Cowan D."/>
            <person name="De Maayer P."/>
        </authorList>
    </citation>
    <scope>NUCLEOTIDE SEQUENCE [LARGE SCALE GENOMIC DNA]</scope>
    <source>
        <strain evidence="1 2">BGSC 93A1</strain>
    </source>
</reference>
<dbReference type="Pfam" id="PF11992">
    <property type="entry name" value="TgpA_N"/>
    <property type="match status" value="1"/>
</dbReference>
<organism evidence="1 2">
    <name type="scientific">Geobacillus thermocatenulatus</name>
    <dbReference type="NCBI Taxonomy" id="33938"/>
    <lineage>
        <taxon>Bacteria</taxon>
        <taxon>Bacillati</taxon>
        <taxon>Bacillota</taxon>
        <taxon>Bacilli</taxon>
        <taxon>Bacillales</taxon>
        <taxon>Anoxybacillaceae</taxon>
        <taxon>Geobacillus</taxon>
        <taxon>Geobacillus thermoleovorans group</taxon>
    </lineage>
</organism>
<evidence type="ECO:0000313" key="2">
    <source>
        <dbReference type="Proteomes" id="UP000198378"/>
    </source>
</evidence>
<accession>A0A226Q6R4</accession>
<dbReference type="InterPro" id="IPR038765">
    <property type="entry name" value="Papain-like_cys_pep_sf"/>
</dbReference>
<dbReference type="InterPro" id="IPR021878">
    <property type="entry name" value="TgpA_N"/>
</dbReference>
<sequence>MRRLGTRMLSAMLPNALAAWLLTEWLWPLEDVTDTAHIRVFAAFVALCFGMYWLRLPIWLAALGKAGYIWWALAWLFSFHSAPSLPYALWRDGVAWLQGGRLSMPSDAMRTFAFFLLLWAISFLFHWLIVQKKRWFVPYALTVGYIAVLDTFFPYSGNDAIVRLVALGFFAFVWLHGERLQAKAPSFRIGAWRAAALFIPAAALAAGYAGPKLPPQWPDPVAFIRSDHAQPEETNDDSPSPDVAKVGYGQNDSRLGGPFIADDTVVFTAKDRGLHYWRIETKDIYTGKGWEVFPSEQVRSFANGEELKYEWWSDQVETVEQKAEIERRDQGFHLVYPLGLRQVEAAEPVVYRMDVAAEKIYTTDDRANAFPIGKYSLTYWEPDFPIAALRAAPPVRDPLLLKRYTQLPKTLPQRVRDLAKQIAAGEQTAYDKVRAIEQYFQLGQYTYETKDVAVPKENEDYVDQFLFETKRGYCDNFSTSMVVLVRSLGIPARWVKGYTSGRLVSEQDGQNLYEIRNHDAHAWVEVYFEGIGWVPFEPTRGFVNPYAFSLSQQNEEQQAQPSQPEPQEQPRVPLEQLIKRSSPEQDRHWWEKLADSWSWKMALSVFAMLAALGGTIYTTRRKWWPRLTLLRFRRRQVDSPEWLVPAYLALLRQLHDYGLKRKEEETLRQYAIQVDRLFETDEMERLTKSYEQAVYGANSSRINFREARQLWENLIKRTIS</sequence>